<feature type="compositionally biased region" description="Basic residues" evidence="1">
    <location>
        <begin position="1"/>
        <end position="10"/>
    </location>
</feature>
<feature type="region of interest" description="Disordered" evidence="1">
    <location>
        <begin position="1"/>
        <end position="50"/>
    </location>
</feature>
<evidence type="ECO:0000259" key="2">
    <source>
        <dbReference type="Pfam" id="PF10444"/>
    </source>
</evidence>
<name>A0A4S2MUC7_9PEZI</name>
<organism evidence="3 4">
    <name type="scientific">Ascodesmis nigricans</name>
    <dbReference type="NCBI Taxonomy" id="341454"/>
    <lineage>
        <taxon>Eukaryota</taxon>
        <taxon>Fungi</taxon>
        <taxon>Dikarya</taxon>
        <taxon>Ascomycota</taxon>
        <taxon>Pezizomycotina</taxon>
        <taxon>Pezizomycetes</taxon>
        <taxon>Pezizales</taxon>
        <taxon>Ascodesmidaceae</taxon>
        <taxon>Ascodesmis</taxon>
    </lineage>
</organism>
<evidence type="ECO:0000313" key="4">
    <source>
        <dbReference type="Proteomes" id="UP000298138"/>
    </source>
</evidence>
<reference evidence="3 4" key="1">
    <citation type="submission" date="2019-04" db="EMBL/GenBank/DDBJ databases">
        <title>Comparative genomics and transcriptomics to analyze fruiting body development in filamentous ascomycetes.</title>
        <authorList>
            <consortium name="DOE Joint Genome Institute"/>
            <person name="Lutkenhaus R."/>
            <person name="Traeger S."/>
            <person name="Breuer J."/>
            <person name="Kuo A."/>
            <person name="Lipzen A."/>
            <person name="Pangilinan J."/>
            <person name="Dilworth D."/>
            <person name="Sandor L."/>
            <person name="Poggeler S."/>
            <person name="Barry K."/>
            <person name="Grigoriev I.V."/>
            <person name="Nowrousian M."/>
        </authorList>
    </citation>
    <scope>NUCLEOTIDE SEQUENCE [LARGE SCALE GENOMIC DNA]</scope>
    <source>
        <strain evidence="3 4">CBS 389.68</strain>
    </source>
</reference>
<feature type="compositionally biased region" description="Polar residues" evidence="1">
    <location>
        <begin position="264"/>
        <end position="273"/>
    </location>
</feature>
<evidence type="ECO:0000256" key="1">
    <source>
        <dbReference type="SAM" id="MobiDB-lite"/>
    </source>
</evidence>
<dbReference type="InParanoid" id="A0A4S2MUC7"/>
<feature type="region of interest" description="Disordered" evidence="1">
    <location>
        <begin position="164"/>
        <end position="324"/>
    </location>
</feature>
<feature type="domain" description="Borealin N-terminal" evidence="2">
    <location>
        <begin position="62"/>
        <end position="111"/>
    </location>
</feature>
<gene>
    <name evidence="3" type="ORF">EX30DRAFT_396661</name>
</gene>
<accession>A0A4S2MUC7</accession>
<evidence type="ECO:0000313" key="3">
    <source>
        <dbReference type="EMBL" id="TGZ80097.1"/>
    </source>
</evidence>
<dbReference type="Proteomes" id="UP000298138">
    <property type="component" value="Unassembled WGS sequence"/>
</dbReference>
<dbReference type="OrthoDB" id="2392550at2759"/>
<dbReference type="AlphaFoldDB" id="A0A4S2MUC7"/>
<sequence length="324" mass="34980">MPPPRRKKRASTSPIDNQESNESNAMSAIAHRSSPAPNSSDKDPLRRVHGGAVTKRFKTVTIENLNLEIAERVRKQRSLYETQARLLRQRIEMRINRIPRQFWKMTMGELLLSEAKGQAPVSRELSTLKKLVEDVRRSGRGEPVASQGNGITVKKRQVSQNLLQPATRDQMPPPLAPTSTVVNPPAGETITLDSQPVRRPLSPVKAAPAKPARQKRPATAASHRAQSRATARTSIETAATSASADVGYASTKEPKSLQARSKALSASTHNNPPSLKRGGAKGAGGSNGSLKENKVAGVKEPAATKGRARTNTTSSAGRVLRSRK</sequence>
<protein>
    <recommendedName>
        <fullName evidence="2">Borealin N-terminal domain-containing protein</fullName>
    </recommendedName>
</protein>
<dbReference type="EMBL" id="ML220127">
    <property type="protein sequence ID" value="TGZ80097.1"/>
    <property type="molecule type" value="Genomic_DNA"/>
</dbReference>
<proteinExistence type="predicted"/>
<dbReference type="STRING" id="341454.A0A4S2MUC7"/>
<feature type="compositionally biased region" description="Low complexity" evidence="1">
    <location>
        <begin position="205"/>
        <end position="244"/>
    </location>
</feature>
<keyword evidence="4" id="KW-1185">Reference proteome</keyword>
<dbReference type="InterPro" id="IPR018851">
    <property type="entry name" value="Borealin_N"/>
</dbReference>
<dbReference type="Pfam" id="PF10444">
    <property type="entry name" value="Nbl1_Borealin_N"/>
    <property type="match status" value="1"/>
</dbReference>
<feature type="compositionally biased region" description="Polar residues" evidence="1">
    <location>
        <begin position="11"/>
        <end position="26"/>
    </location>
</feature>